<dbReference type="PROSITE" id="PS50887">
    <property type="entry name" value="GGDEF"/>
    <property type="match status" value="1"/>
</dbReference>
<dbReference type="Gene3D" id="3.30.70.270">
    <property type="match status" value="1"/>
</dbReference>
<organism evidence="3 4">
    <name type="scientific">Amycolatopsis mediterranei (strain U-32)</name>
    <dbReference type="NCBI Taxonomy" id="749927"/>
    <lineage>
        <taxon>Bacteria</taxon>
        <taxon>Bacillati</taxon>
        <taxon>Actinomycetota</taxon>
        <taxon>Actinomycetes</taxon>
        <taxon>Pseudonocardiales</taxon>
        <taxon>Pseudonocardiaceae</taxon>
        <taxon>Amycolatopsis</taxon>
    </lineage>
</organism>
<dbReference type="PANTHER" id="PTHR45138:SF9">
    <property type="entry name" value="DIGUANYLATE CYCLASE DGCM-RELATED"/>
    <property type="match status" value="1"/>
</dbReference>
<dbReference type="InterPro" id="IPR050469">
    <property type="entry name" value="Diguanylate_Cyclase"/>
</dbReference>
<dbReference type="SMART" id="SM00267">
    <property type="entry name" value="GGDEF"/>
    <property type="match status" value="1"/>
</dbReference>
<evidence type="ECO:0000313" key="3">
    <source>
        <dbReference type="EMBL" id="ADJ47288.1"/>
    </source>
</evidence>
<dbReference type="GO" id="GO:1902201">
    <property type="term" value="P:negative regulation of bacterial-type flagellum-dependent cell motility"/>
    <property type="evidence" value="ECO:0007669"/>
    <property type="project" value="TreeGrafter"/>
</dbReference>
<name>A0A0H3DB34_AMYMU</name>
<dbReference type="CDD" id="cd01949">
    <property type="entry name" value="GGDEF"/>
    <property type="match status" value="1"/>
</dbReference>
<feature type="transmembrane region" description="Helical" evidence="1">
    <location>
        <begin position="36"/>
        <end position="53"/>
    </location>
</feature>
<keyword evidence="1" id="KW-1133">Transmembrane helix</keyword>
<accession>A0A0H3DB34</accession>
<feature type="domain" description="GGDEF" evidence="2">
    <location>
        <begin position="270"/>
        <end position="411"/>
    </location>
</feature>
<dbReference type="GO" id="GO:0052621">
    <property type="term" value="F:diguanylate cyclase activity"/>
    <property type="evidence" value="ECO:0007669"/>
    <property type="project" value="TreeGrafter"/>
</dbReference>
<feature type="transmembrane region" description="Helical" evidence="1">
    <location>
        <begin position="7"/>
        <end position="30"/>
    </location>
</feature>
<dbReference type="Pfam" id="PF00990">
    <property type="entry name" value="GGDEF"/>
    <property type="match status" value="1"/>
</dbReference>
<dbReference type="AlphaFoldDB" id="A0A0H3DB34"/>
<feature type="transmembrane region" description="Helical" evidence="1">
    <location>
        <begin position="152"/>
        <end position="174"/>
    </location>
</feature>
<feature type="transmembrane region" description="Helical" evidence="1">
    <location>
        <begin position="218"/>
        <end position="236"/>
    </location>
</feature>
<dbReference type="KEGG" id="amd:AMED_5530"/>
<gene>
    <name evidence="3" type="ordered locus">AMED_5530</name>
</gene>
<dbReference type="InterPro" id="IPR043128">
    <property type="entry name" value="Rev_trsase/Diguanyl_cyclase"/>
</dbReference>
<keyword evidence="1" id="KW-0812">Transmembrane</keyword>
<proteinExistence type="predicted"/>
<reference evidence="3 4" key="1">
    <citation type="journal article" date="2010" name="Cell Res.">
        <title>Complete genome sequence of the rifamycin SV-producing Amycolatopsis mediterranei U32 revealed its genetic characteristics in phylogeny and metabolism.</title>
        <authorList>
            <person name="Zhao W."/>
            <person name="Zhong Y."/>
            <person name="Yuan H."/>
            <person name="Wang J."/>
            <person name="Zheng H."/>
            <person name="Wang Y."/>
            <person name="Cen X."/>
            <person name="Xu F."/>
            <person name="Bai J."/>
            <person name="Han X."/>
            <person name="Lu G."/>
            <person name="Zhu Y."/>
            <person name="Shao Z."/>
            <person name="Yan H."/>
            <person name="Li C."/>
            <person name="Peng N."/>
            <person name="Zhang Z."/>
            <person name="Zhang Y."/>
            <person name="Lin W."/>
            <person name="Fan Y."/>
            <person name="Qin Z."/>
            <person name="Hu Y."/>
            <person name="Zhu B."/>
            <person name="Wang S."/>
            <person name="Ding X."/>
            <person name="Zhao G.P."/>
        </authorList>
    </citation>
    <scope>NUCLEOTIDE SEQUENCE [LARGE SCALE GENOMIC DNA]</scope>
    <source>
        <strain evidence="4">U-32</strain>
    </source>
</reference>
<dbReference type="RefSeq" id="WP_013227346.1">
    <property type="nucleotide sequence ID" value="NC_014318.1"/>
</dbReference>
<dbReference type="PANTHER" id="PTHR45138">
    <property type="entry name" value="REGULATORY COMPONENTS OF SENSORY TRANSDUCTION SYSTEM"/>
    <property type="match status" value="1"/>
</dbReference>
<dbReference type="GeneID" id="92873231"/>
<dbReference type="EMBL" id="CP002000">
    <property type="protein sequence ID" value="ADJ47288.1"/>
    <property type="molecule type" value="Genomic_DNA"/>
</dbReference>
<evidence type="ECO:0000259" key="2">
    <source>
        <dbReference type="PROSITE" id="PS50887"/>
    </source>
</evidence>
<dbReference type="GO" id="GO:0005886">
    <property type="term" value="C:plasma membrane"/>
    <property type="evidence" value="ECO:0007669"/>
    <property type="project" value="TreeGrafter"/>
</dbReference>
<feature type="transmembrane region" description="Helical" evidence="1">
    <location>
        <begin position="194"/>
        <end position="211"/>
    </location>
</feature>
<dbReference type="Proteomes" id="UP000000328">
    <property type="component" value="Chromosome"/>
</dbReference>
<dbReference type="GO" id="GO:0043709">
    <property type="term" value="P:cell adhesion involved in single-species biofilm formation"/>
    <property type="evidence" value="ECO:0007669"/>
    <property type="project" value="TreeGrafter"/>
</dbReference>
<sequence length="412" mass="44115">MSLPRDLVVYVCVVVGLTVTVVAATAATTPVRDTDWAWLGLLLACAIAHLELARGTARIRELPEGTPYTHLQSAWYIAGLLLLPLPLQVILIAVTFAYEWVRVFARRPPVHRKVFSASTVVLGVAGATLALSAFYPAAAAPYITVLDGPRGVAAIVLAGAIYRLVNYGLVVIAIMMDHRDLPAHHVLGPASDHLIIAAAIALGYVYALVAVTRPWTLVIVLVLVIGLHMGLLLPQFQHAARTDGRTQLADATWWREVAERELDRARRFGDHVGILLLDLDHFKEVNDRFGHLAGDAVLRAVADAVQGCLRGHGQDLAGRWGGEEFVILLPGLDPAALTAVAERVRAAIAAITVPAIDRHTGANAMITLTASVGAAAFPGHGRDLTALLLAVDDAVYRAKDRGRDQTVTAQAR</sequence>
<dbReference type="FunFam" id="3.30.70.270:FF:000001">
    <property type="entry name" value="Diguanylate cyclase domain protein"/>
    <property type="match status" value="1"/>
</dbReference>
<evidence type="ECO:0000313" key="4">
    <source>
        <dbReference type="Proteomes" id="UP000000328"/>
    </source>
</evidence>
<evidence type="ECO:0000256" key="1">
    <source>
        <dbReference type="SAM" id="Phobius"/>
    </source>
</evidence>
<dbReference type="OrthoDB" id="23692at2"/>
<dbReference type="InterPro" id="IPR029787">
    <property type="entry name" value="Nucleotide_cyclase"/>
</dbReference>
<feature type="transmembrane region" description="Helical" evidence="1">
    <location>
        <begin position="118"/>
        <end position="140"/>
    </location>
</feature>
<dbReference type="HOGENOM" id="CLU_000445_11_0_11"/>
<dbReference type="NCBIfam" id="TIGR00254">
    <property type="entry name" value="GGDEF"/>
    <property type="match status" value="1"/>
</dbReference>
<dbReference type="eggNOG" id="COG3706">
    <property type="taxonomic scope" value="Bacteria"/>
</dbReference>
<keyword evidence="1" id="KW-0472">Membrane</keyword>
<dbReference type="PATRIC" id="fig|749927.5.peg.5735"/>
<feature type="transmembrane region" description="Helical" evidence="1">
    <location>
        <begin position="74"/>
        <end position="98"/>
    </location>
</feature>
<dbReference type="InterPro" id="IPR000160">
    <property type="entry name" value="GGDEF_dom"/>
</dbReference>
<dbReference type="SUPFAM" id="SSF55073">
    <property type="entry name" value="Nucleotide cyclase"/>
    <property type="match status" value="1"/>
</dbReference>
<protein>
    <submittedName>
        <fullName evidence="3">GGDEF domain-containing protein</fullName>
    </submittedName>
</protein>